<keyword evidence="2" id="KW-1185">Reference proteome</keyword>
<dbReference type="EMBL" id="FNFX01000005">
    <property type="protein sequence ID" value="SDK82725.1"/>
    <property type="molecule type" value="Genomic_DNA"/>
</dbReference>
<organism evidence="1 2">
    <name type="scientific">Methylophilus rhizosphaerae</name>
    <dbReference type="NCBI Taxonomy" id="492660"/>
    <lineage>
        <taxon>Bacteria</taxon>
        <taxon>Pseudomonadati</taxon>
        <taxon>Pseudomonadota</taxon>
        <taxon>Betaproteobacteria</taxon>
        <taxon>Nitrosomonadales</taxon>
        <taxon>Methylophilaceae</taxon>
        <taxon>Methylophilus</taxon>
    </lineage>
</organism>
<sequence>MSFVMLMPKSRKASDESPKLSNARQLQAIMVGALFFDYFLGSKHQKVTRPEAKKNATIKNTPIQQSYLNHNSVCI</sequence>
<evidence type="ECO:0000313" key="1">
    <source>
        <dbReference type="EMBL" id="SDK82725.1"/>
    </source>
</evidence>
<dbReference type="Proteomes" id="UP000198629">
    <property type="component" value="Unassembled WGS sequence"/>
</dbReference>
<dbReference type="AlphaFoldDB" id="A0A1G9F344"/>
<proteinExistence type="predicted"/>
<name>A0A1G9F344_9PROT</name>
<gene>
    <name evidence="1" type="ORF">SAMN05192566_2588</name>
</gene>
<evidence type="ECO:0000313" key="2">
    <source>
        <dbReference type="Proteomes" id="UP000198629"/>
    </source>
</evidence>
<accession>A0A1G9F344</accession>
<reference evidence="2" key="1">
    <citation type="submission" date="2016-10" db="EMBL/GenBank/DDBJ databases">
        <authorList>
            <person name="Varghese N."/>
            <person name="Submissions S."/>
        </authorList>
    </citation>
    <scope>NUCLEOTIDE SEQUENCE [LARGE SCALE GENOMIC DNA]</scope>
    <source>
        <strain evidence="2">CBMB127</strain>
    </source>
</reference>
<protein>
    <submittedName>
        <fullName evidence="1">Uncharacterized protein</fullName>
    </submittedName>
</protein>